<dbReference type="OrthoDB" id="259935at2759"/>
<dbReference type="EMBL" id="GL433851">
    <property type="protein sequence ID" value="EFN53612.1"/>
    <property type="molecule type" value="Genomic_DNA"/>
</dbReference>
<dbReference type="FunCoup" id="E1ZL77">
    <property type="interactions" value="1596"/>
</dbReference>
<keyword evidence="6" id="KW-0819">tRNA processing</keyword>
<evidence type="ECO:0000256" key="9">
    <source>
        <dbReference type="ARBA" id="ARBA00048266"/>
    </source>
</evidence>
<name>E1ZL77_CHLVA</name>
<evidence type="ECO:0000256" key="1">
    <source>
        <dbReference type="ARBA" id="ARBA00001917"/>
    </source>
</evidence>
<feature type="domain" description="DUS-like FMN-binding" evidence="14">
    <location>
        <begin position="7"/>
        <end position="238"/>
    </location>
</feature>
<dbReference type="OMA" id="CEMVFAR"/>
<dbReference type="STRING" id="554065.E1ZL77"/>
<evidence type="ECO:0000259" key="14">
    <source>
        <dbReference type="Pfam" id="PF01207"/>
    </source>
</evidence>
<dbReference type="SUPFAM" id="SSF51395">
    <property type="entry name" value="FMN-linked oxidoreductases"/>
    <property type="match status" value="1"/>
</dbReference>
<evidence type="ECO:0000256" key="11">
    <source>
        <dbReference type="ARBA" id="ARBA00049447"/>
    </source>
</evidence>
<evidence type="ECO:0000256" key="3">
    <source>
        <dbReference type="ARBA" id="ARBA00012376"/>
    </source>
</evidence>
<dbReference type="GO" id="GO:0050660">
    <property type="term" value="F:flavin adenine dinucleotide binding"/>
    <property type="evidence" value="ECO:0007669"/>
    <property type="project" value="InterPro"/>
</dbReference>
<dbReference type="PANTHER" id="PTHR45846">
    <property type="entry name" value="TRNA-DIHYDROURIDINE(47) SYNTHASE [NAD(P)(+)]-LIKE"/>
    <property type="match status" value="1"/>
</dbReference>
<comment type="similarity">
    <text evidence="2">Belongs to the Dus family. Dus3 subfamily.</text>
</comment>
<dbReference type="eggNOG" id="KOG2333">
    <property type="taxonomic scope" value="Eukaryota"/>
</dbReference>
<comment type="cofactor">
    <cofactor evidence="1">
        <name>FMN</name>
        <dbReference type="ChEBI" id="CHEBI:58210"/>
    </cofactor>
</comment>
<protein>
    <recommendedName>
        <fullName evidence="3">tRNA-dihydrouridine(47) synthase [NAD(P)(+)]</fullName>
        <ecNumber evidence="3">1.3.1.89</ecNumber>
    </recommendedName>
</protein>
<comment type="catalytic activity">
    <reaction evidence="9">
        <text>5,6-dihydrouridine(47) in tRNA + NAD(+) = uridine(47) in tRNA + NADH + H(+)</text>
        <dbReference type="Rhea" id="RHEA:53364"/>
        <dbReference type="Rhea" id="RHEA-COMP:13539"/>
        <dbReference type="Rhea" id="RHEA-COMP:13540"/>
        <dbReference type="ChEBI" id="CHEBI:15378"/>
        <dbReference type="ChEBI" id="CHEBI:57540"/>
        <dbReference type="ChEBI" id="CHEBI:57945"/>
        <dbReference type="ChEBI" id="CHEBI:65315"/>
        <dbReference type="ChEBI" id="CHEBI:74443"/>
        <dbReference type="EC" id="1.3.1.89"/>
    </reaction>
    <physiologicalReaction direction="right-to-left" evidence="9">
        <dbReference type="Rhea" id="RHEA:53366"/>
    </physiologicalReaction>
</comment>
<dbReference type="Gene3D" id="3.20.20.70">
    <property type="entry name" value="Aldolase class I"/>
    <property type="match status" value="1"/>
</dbReference>
<sequence length="385" mass="41852">MRATWRRRVCKGLGADVTCGEMALATNLLQGQPSEWALLKRHPSEDCFGVQLCGGYADSLARCAQLVEEQCCVDFVDVNFGCPIDVVCSKGAGSACLLKPQRMQAIVRGMSSVLSCPVTFKSRKGYHDGQDMAHTLIPQAAGWGAAAVTLHGRTREQRYSRLADWPYIKRCVEAAEGTGLQVVGNGDVFSFEDHYRHLEECPGLATTYIARGALIKPWIFTEIKERRHWDISAGERLDMFKRFCSNGLEHWGSDSRGVETTRRFLLEWLSFTHRYIPVGLLEVVPQRMHWRPPAFVGRSDLETLLASDNAADWVAVSEMLLGPAPPGFVFSPKHKANSYARREASDLAAAAGAAPAPSAAGPAPGGGAVPAGAATVAAAGEEEEY</sequence>
<evidence type="ECO:0000256" key="5">
    <source>
        <dbReference type="ARBA" id="ARBA00022643"/>
    </source>
</evidence>
<keyword evidence="5" id="KW-0288">FMN</keyword>
<proteinExistence type="inferred from homology"/>
<feature type="compositionally biased region" description="Low complexity" evidence="13">
    <location>
        <begin position="370"/>
        <end position="379"/>
    </location>
</feature>
<feature type="region of interest" description="Disordered" evidence="13">
    <location>
        <begin position="350"/>
        <end position="385"/>
    </location>
</feature>
<keyword evidence="16" id="KW-1185">Reference proteome</keyword>
<dbReference type="GO" id="GO:0102265">
    <property type="term" value="F:tRNA-dihydrouridine47 synthase activity"/>
    <property type="evidence" value="ECO:0007669"/>
    <property type="project" value="UniProtKB-EC"/>
</dbReference>
<dbReference type="PANTHER" id="PTHR45846:SF1">
    <property type="entry name" value="TRNA-DIHYDROURIDINE(47) SYNTHASE [NAD(P)(+)]-LIKE"/>
    <property type="match status" value="1"/>
</dbReference>
<comment type="catalytic activity">
    <reaction evidence="10">
        <text>a 5,6-dihydrouridine in mRNA + NAD(+) = a uridine in mRNA + NADH + H(+)</text>
        <dbReference type="Rhea" id="RHEA:69851"/>
        <dbReference type="Rhea" id="RHEA-COMP:14658"/>
        <dbReference type="Rhea" id="RHEA-COMP:17789"/>
        <dbReference type="ChEBI" id="CHEBI:15378"/>
        <dbReference type="ChEBI" id="CHEBI:57540"/>
        <dbReference type="ChEBI" id="CHEBI:57945"/>
        <dbReference type="ChEBI" id="CHEBI:65315"/>
        <dbReference type="ChEBI" id="CHEBI:74443"/>
    </reaction>
    <physiologicalReaction direction="right-to-left" evidence="10">
        <dbReference type="Rhea" id="RHEA:69853"/>
    </physiologicalReaction>
</comment>
<keyword evidence="8" id="KW-0560">Oxidoreductase</keyword>
<gene>
    <name evidence="15" type="ORF">CHLNCDRAFT_25754</name>
</gene>
<dbReference type="Proteomes" id="UP000008141">
    <property type="component" value="Unassembled WGS sequence"/>
</dbReference>
<evidence type="ECO:0000256" key="8">
    <source>
        <dbReference type="ARBA" id="ARBA00023002"/>
    </source>
</evidence>
<dbReference type="InterPro" id="IPR035587">
    <property type="entry name" value="DUS-like_FMN-bd"/>
</dbReference>
<evidence type="ECO:0000256" key="12">
    <source>
        <dbReference type="ARBA" id="ARBA00049513"/>
    </source>
</evidence>
<comment type="catalytic activity">
    <reaction evidence="11">
        <text>a 5,6-dihydrouridine in mRNA + NADP(+) = a uridine in mRNA + NADPH + H(+)</text>
        <dbReference type="Rhea" id="RHEA:69855"/>
        <dbReference type="Rhea" id="RHEA-COMP:14658"/>
        <dbReference type="Rhea" id="RHEA-COMP:17789"/>
        <dbReference type="ChEBI" id="CHEBI:15378"/>
        <dbReference type="ChEBI" id="CHEBI:57783"/>
        <dbReference type="ChEBI" id="CHEBI:58349"/>
        <dbReference type="ChEBI" id="CHEBI:65315"/>
        <dbReference type="ChEBI" id="CHEBI:74443"/>
    </reaction>
    <physiologicalReaction direction="right-to-left" evidence="11">
        <dbReference type="Rhea" id="RHEA:69857"/>
    </physiologicalReaction>
</comment>
<dbReference type="Pfam" id="PF01207">
    <property type="entry name" value="Dus"/>
    <property type="match status" value="1"/>
</dbReference>
<dbReference type="PROSITE" id="PS01136">
    <property type="entry name" value="UPF0034"/>
    <property type="match status" value="1"/>
</dbReference>
<evidence type="ECO:0000256" key="4">
    <source>
        <dbReference type="ARBA" id="ARBA00022630"/>
    </source>
</evidence>
<accession>E1ZL77</accession>
<dbReference type="InterPro" id="IPR018517">
    <property type="entry name" value="tRNA_hU_synthase_CS"/>
</dbReference>
<dbReference type="InParanoid" id="E1ZL77"/>
<evidence type="ECO:0000256" key="13">
    <source>
        <dbReference type="SAM" id="MobiDB-lite"/>
    </source>
</evidence>
<dbReference type="KEGG" id="cvr:CHLNCDRAFT_25754"/>
<dbReference type="GO" id="GO:0003723">
    <property type="term" value="F:RNA binding"/>
    <property type="evidence" value="ECO:0007669"/>
    <property type="project" value="TreeGrafter"/>
</dbReference>
<evidence type="ECO:0000256" key="2">
    <source>
        <dbReference type="ARBA" id="ARBA00005451"/>
    </source>
</evidence>
<organism evidence="16">
    <name type="scientific">Chlorella variabilis</name>
    <name type="common">Green alga</name>
    <dbReference type="NCBI Taxonomy" id="554065"/>
    <lineage>
        <taxon>Eukaryota</taxon>
        <taxon>Viridiplantae</taxon>
        <taxon>Chlorophyta</taxon>
        <taxon>core chlorophytes</taxon>
        <taxon>Trebouxiophyceae</taxon>
        <taxon>Chlorellales</taxon>
        <taxon>Chlorellaceae</taxon>
        <taxon>Chlorella clade</taxon>
        <taxon>Chlorella</taxon>
    </lineage>
</organism>
<dbReference type="RefSeq" id="XP_005845714.1">
    <property type="nucleotide sequence ID" value="XM_005845652.1"/>
</dbReference>
<evidence type="ECO:0000256" key="7">
    <source>
        <dbReference type="ARBA" id="ARBA00022857"/>
    </source>
</evidence>
<dbReference type="CDD" id="cd02801">
    <property type="entry name" value="DUS_like_FMN"/>
    <property type="match status" value="1"/>
</dbReference>
<comment type="catalytic activity">
    <reaction evidence="12">
        <text>5,6-dihydrouridine(47) in tRNA + NADP(+) = uridine(47) in tRNA + NADPH + H(+)</text>
        <dbReference type="Rhea" id="RHEA:53360"/>
        <dbReference type="Rhea" id="RHEA-COMP:13539"/>
        <dbReference type="Rhea" id="RHEA-COMP:13540"/>
        <dbReference type="ChEBI" id="CHEBI:15378"/>
        <dbReference type="ChEBI" id="CHEBI:57783"/>
        <dbReference type="ChEBI" id="CHEBI:58349"/>
        <dbReference type="ChEBI" id="CHEBI:65315"/>
        <dbReference type="ChEBI" id="CHEBI:74443"/>
        <dbReference type="EC" id="1.3.1.89"/>
    </reaction>
    <physiologicalReaction direction="right-to-left" evidence="12">
        <dbReference type="Rhea" id="RHEA:53362"/>
    </physiologicalReaction>
</comment>
<evidence type="ECO:0000313" key="16">
    <source>
        <dbReference type="Proteomes" id="UP000008141"/>
    </source>
</evidence>
<keyword evidence="7" id="KW-0521">NADP</keyword>
<evidence type="ECO:0000313" key="15">
    <source>
        <dbReference type="EMBL" id="EFN53612.1"/>
    </source>
</evidence>
<dbReference type="GeneID" id="17352862"/>
<dbReference type="EC" id="1.3.1.89" evidence="3"/>
<dbReference type="InterPro" id="IPR013785">
    <property type="entry name" value="Aldolase_TIM"/>
</dbReference>
<evidence type="ECO:0000256" key="6">
    <source>
        <dbReference type="ARBA" id="ARBA00022694"/>
    </source>
</evidence>
<evidence type="ECO:0000256" key="10">
    <source>
        <dbReference type="ARBA" id="ARBA00048342"/>
    </source>
</evidence>
<reference evidence="15 16" key="1">
    <citation type="journal article" date="2010" name="Plant Cell">
        <title>The Chlorella variabilis NC64A genome reveals adaptation to photosymbiosis, coevolution with viruses, and cryptic sex.</title>
        <authorList>
            <person name="Blanc G."/>
            <person name="Duncan G."/>
            <person name="Agarkova I."/>
            <person name="Borodovsky M."/>
            <person name="Gurnon J."/>
            <person name="Kuo A."/>
            <person name="Lindquist E."/>
            <person name="Lucas S."/>
            <person name="Pangilinan J."/>
            <person name="Polle J."/>
            <person name="Salamov A."/>
            <person name="Terry A."/>
            <person name="Yamada T."/>
            <person name="Dunigan D.D."/>
            <person name="Grigoriev I.V."/>
            <person name="Claverie J.M."/>
            <person name="Van Etten J.L."/>
        </authorList>
    </citation>
    <scope>NUCLEOTIDE SEQUENCE [LARGE SCALE GENOMIC DNA]</scope>
    <source>
        <strain evidence="15 16">NC64A</strain>
    </source>
</reference>
<feature type="compositionally biased region" description="Low complexity" evidence="13">
    <location>
        <begin position="350"/>
        <end position="362"/>
    </location>
</feature>
<dbReference type="AlphaFoldDB" id="E1ZL77"/>
<keyword evidence="4" id="KW-0285">Flavoprotein</keyword>